<dbReference type="RefSeq" id="WP_310537473.1">
    <property type="nucleotide sequence ID" value="NZ_BAAAOC010000088.1"/>
</dbReference>
<proteinExistence type="predicted"/>
<organism evidence="1 2">
    <name type="scientific">Nesterenkonia flava</name>
    <dbReference type="NCBI Taxonomy" id="469799"/>
    <lineage>
        <taxon>Bacteria</taxon>
        <taxon>Bacillati</taxon>
        <taxon>Actinomycetota</taxon>
        <taxon>Actinomycetes</taxon>
        <taxon>Micrococcales</taxon>
        <taxon>Micrococcaceae</taxon>
        <taxon>Nesterenkonia</taxon>
    </lineage>
</organism>
<dbReference type="EMBL" id="JAVKGT010000018">
    <property type="protein sequence ID" value="MDR5712092.1"/>
    <property type="molecule type" value="Genomic_DNA"/>
</dbReference>
<evidence type="ECO:0000313" key="1">
    <source>
        <dbReference type="EMBL" id="MDR5712092.1"/>
    </source>
</evidence>
<protein>
    <recommendedName>
        <fullName evidence="3">ATP-grasp domain-containing protein</fullName>
    </recommendedName>
</protein>
<name>A0ABU1FTV7_9MICC</name>
<evidence type="ECO:0008006" key="3">
    <source>
        <dbReference type="Google" id="ProtNLM"/>
    </source>
</evidence>
<dbReference type="PANTHER" id="PTHR39217">
    <property type="match status" value="1"/>
</dbReference>
<dbReference type="Proteomes" id="UP001260872">
    <property type="component" value="Unassembled WGS sequence"/>
</dbReference>
<sequence>MSSTVGIVVTDTYRPGDGDNDTAPLIAALSALDIAAEPVIWHAWEPRSDAGYDLLVLRSPWDYSEREAEFRAWLARAADAVPVLNPPALVEWNLDKLYLQDLQRLGVEVVPTQWVTSPAELAAALSSHGGDWVVLKPSVSAGALNTGLMRANSAEAEELGRQILTLGRTVMVQPEVPELSEGLEKALYFFDGEFTHAISKGALLERGGGFRGGSYQENPQLVTAAETERAFGAKVLDAVARATGQPLPLYGRIDIVTSGRWGTVLLEAELFEPALNLHRAPAAAAVLARAIARQL</sequence>
<comment type="caution">
    <text evidence="1">The sequence shown here is derived from an EMBL/GenBank/DDBJ whole genome shotgun (WGS) entry which is preliminary data.</text>
</comment>
<reference evidence="2" key="1">
    <citation type="submission" date="2023-07" db="EMBL/GenBank/DDBJ databases">
        <title>Description of three actinobacteria isolated from air of manufacturing shop in a pharmaceutical factory.</title>
        <authorList>
            <person name="Zhang D.-F."/>
        </authorList>
    </citation>
    <scope>NUCLEOTIDE SEQUENCE [LARGE SCALE GENOMIC DNA]</scope>
    <source>
        <strain evidence="2">CCTCC AB 207010</strain>
    </source>
</reference>
<dbReference type="InterPro" id="IPR053191">
    <property type="entry name" value="DcsG_Biosynth_Enzyme"/>
</dbReference>
<keyword evidence="2" id="KW-1185">Reference proteome</keyword>
<dbReference type="PANTHER" id="PTHR39217:SF1">
    <property type="entry name" value="GLUTATHIONE SYNTHETASE"/>
    <property type="match status" value="1"/>
</dbReference>
<gene>
    <name evidence="1" type="ORF">RH857_08110</name>
</gene>
<evidence type="ECO:0000313" key="2">
    <source>
        <dbReference type="Proteomes" id="UP001260872"/>
    </source>
</evidence>
<dbReference type="SUPFAM" id="SSF56059">
    <property type="entry name" value="Glutathione synthetase ATP-binding domain-like"/>
    <property type="match status" value="1"/>
</dbReference>
<accession>A0ABU1FTV7</accession>